<dbReference type="Gene3D" id="3.40.50.11950">
    <property type="match status" value="1"/>
</dbReference>
<dbReference type="Pfam" id="PF18086">
    <property type="entry name" value="PPIP5K2_N"/>
    <property type="match status" value="1"/>
</dbReference>
<dbReference type="GO" id="GO:0032958">
    <property type="term" value="P:inositol phosphate biosynthetic process"/>
    <property type="evidence" value="ECO:0007669"/>
    <property type="project" value="TreeGrafter"/>
</dbReference>
<evidence type="ECO:0000256" key="3">
    <source>
        <dbReference type="ARBA" id="ARBA00022490"/>
    </source>
</evidence>
<proteinExistence type="inferred from homology"/>
<dbReference type="InterPro" id="IPR029033">
    <property type="entry name" value="His_PPase_superfam"/>
</dbReference>
<feature type="region of interest" description="Disordered" evidence="12">
    <location>
        <begin position="421"/>
        <end position="446"/>
    </location>
</feature>
<comment type="subcellular location">
    <subcellularLocation>
        <location evidence="1 11">Cytoplasm</location>
        <location evidence="1 11">Cytosol</location>
    </subcellularLocation>
</comment>
<dbReference type="Gene3D" id="3.30.470.20">
    <property type="entry name" value="ATP-grasp fold, B domain"/>
    <property type="match status" value="1"/>
</dbReference>
<dbReference type="GO" id="GO:0005829">
    <property type="term" value="C:cytosol"/>
    <property type="evidence" value="ECO:0007669"/>
    <property type="project" value="UniProtKB-SubCell"/>
</dbReference>
<keyword evidence="6 11" id="KW-0547">Nucleotide-binding</keyword>
<dbReference type="GO" id="GO:0033857">
    <property type="term" value="F:5-diphosphoinositol pentakisphosphate 1-kinase activity"/>
    <property type="evidence" value="ECO:0007669"/>
    <property type="project" value="TreeGrafter"/>
</dbReference>
<dbReference type="FunFam" id="3.30.470.20:FF:000036">
    <property type="entry name" value="Inositol hexakisphosphate and diphosphoinositol-pentakisphosphate kinase"/>
    <property type="match status" value="1"/>
</dbReference>
<reference evidence="14" key="1">
    <citation type="submission" date="2021-01" db="EMBL/GenBank/DDBJ databases">
        <authorList>
            <person name="Corre E."/>
            <person name="Pelletier E."/>
            <person name="Niang G."/>
            <person name="Scheremetjew M."/>
            <person name="Finn R."/>
            <person name="Kale V."/>
            <person name="Holt S."/>
            <person name="Cochrane G."/>
            <person name="Meng A."/>
            <person name="Brown T."/>
            <person name="Cohen L."/>
        </authorList>
    </citation>
    <scope>NUCLEOTIDE SEQUENCE</scope>
    <source>
        <strain evidence="14">CCMP1594</strain>
    </source>
</reference>
<dbReference type="Gene3D" id="3.40.50.1240">
    <property type="entry name" value="Phosphoglycerate mutase-like"/>
    <property type="match status" value="1"/>
</dbReference>
<evidence type="ECO:0000256" key="8">
    <source>
        <dbReference type="ARBA" id="ARBA00022840"/>
    </source>
</evidence>
<evidence type="ECO:0000256" key="12">
    <source>
        <dbReference type="SAM" id="MobiDB-lite"/>
    </source>
</evidence>
<evidence type="ECO:0000256" key="11">
    <source>
        <dbReference type="RuleBase" id="RU365032"/>
    </source>
</evidence>
<feature type="region of interest" description="Disordered" evidence="12">
    <location>
        <begin position="473"/>
        <end position="533"/>
    </location>
</feature>
<dbReference type="InterPro" id="IPR033379">
    <property type="entry name" value="Acid_Pase_AS"/>
</dbReference>
<evidence type="ECO:0000256" key="4">
    <source>
        <dbReference type="ARBA" id="ARBA00022553"/>
    </source>
</evidence>
<evidence type="ECO:0000256" key="6">
    <source>
        <dbReference type="ARBA" id="ARBA00022741"/>
    </source>
</evidence>
<dbReference type="InterPro" id="IPR000560">
    <property type="entry name" value="His_Pase_clade-2"/>
</dbReference>
<keyword evidence="5 11" id="KW-0808">Transferase</keyword>
<comment type="similarity">
    <text evidence="2 11">Belongs to the histidine acid phosphatase family. VIP1 subfamily.</text>
</comment>
<evidence type="ECO:0000256" key="5">
    <source>
        <dbReference type="ARBA" id="ARBA00022679"/>
    </source>
</evidence>
<dbReference type="PANTHER" id="PTHR12750:SF9">
    <property type="entry name" value="INOSITOL HEXAKISPHOSPHATE AND DIPHOSPHOINOSITOL-PENTAKISPHOSPHATE KINASE"/>
    <property type="match status" value="1"/>
</dbReference>
<gene>
    <name evidence="14" type="ORF">EGYM00163_LOCUS50664</name>
</gene>
<organism evidence="14">
    <name type="scientific">Eutreptiella gymnastica</name>
    <dbReference type="NCBI Taxonomy" id="73025"/>
    <lineage>
        <taxon>Eukaryota</taxon>
        <taxon>Discoba</taxon>
        <taxon>Euglenozoa</taxon>
        <taxon>Euglenida</taxon>
        <taxon>Spirocuta</taxon>
        <taxon>Euglenophyceae</taxon>
        <taxon>Eutreptiales</taxon>
        <taxon>Eutreptiaceae</taxon>
        <taxon>Eutreptiella</taxon>
    </lineage>
</organism>
<protein>
    <recommendedName>
        <fullName evidence="11">Inositol hexakisphosphate and diphosphoinositol-pentakisphosphate kinase</fullName>
        <ecNumber evidence="11">2.7.4.24</ecNumber>
    </recommendedName>
</protein>
<sequence>MSKKVNAKPMKAILARMTSYGDFVMKVFDDQIILEEPVEQWPIVDALISFHSDGFPYEKALQYVELRKPFLINDLMSQRLLFDRRSVYKTLVENGVQVPKHIIVNREGLKESQDPEGFIEREGEVELNGVKIAKPFVEKPADADDHNIYIYYPSSMGGGVKRLFRKVGDKSAEYDPYHPGTIRRDGSYIYETFLATGGTDVKVYTVGPRYAHAEARKSPVVDGKVIRTDDGKELRFPVLLSPTEKEIARMVSLIFGQKVCGFDLLRCRSKSYVCDVNGWSFVKSSVKYYDDAAGILRSIILGALNIHKLFKRPSTDCHLAKSQRDREAAEEYKNAYETGATNWDEETNSNIELRCVLAIVRHGDRTPKQKMKMKVTQPALIALMEKHLDSKGKQAKLKSPAQLQELLDITRTLIAEVQNELRDSTRAPSGEAPSQPATTSPREQQDALKDTLEKLRYMRAVLEQGTFSGVNRKVQLKPVKPDKKSEDNAGAEDDTPVKMASSSSSDAFRTPTNSFFSDPGDKAEQKARKPPKAHAKEALLVLKHGGVLTHSGRQQAEQLGKNFRTTIYPSNLRGGLLRLHSTYRHDLKIYSSDEGRVQSSAAAFAQGLLDLEGSSLTPILVSLIKKDASMLETFGKGASNDIQVSKALLYNQLTYDAERGQAYNVPVAVPDKQKPALESEASGTDVAPKQTKRRVLSASGERSEDEDASENSKEEADQQGGCWSQLLDLEDPSFGSDTKPYADGWQRFHRMSPDTLARCHEMAGLLRNVVDELHVRLQQENPEAEEPAPPTPPSEDKEGGLSGQRSSFRKLEAQSAYNSLLHHPSSFDVESLKNQPYMNEKMILMYDRWRKLLKGFYNDKTGNFDCSKIPDVYDSVKYDLIHNKHLGLDMERLYYVSRKLANCVIPNEYGVDAESKRRIGARICSRLLGKLIMDLDYMVEESLAAISGQDLTLGGEDSEATLHMSQKLQMDELERQSLEFSHAELADLDDSLASKESVDDTEDDSDDEIARLSPEYASGILHPMRHVRTRIYFTSESHLHAIANVLRYAHLDRPDLDPDTVMVGPDGRQALKEMPELDYLSSVVLRLWEDMSLPTDDPARFRVEAMLSPGTLYNEPQPDHCLPRMPEKHLHPGNGVTLRRVHQLLEPFATPCKKPAMYWHTMDTYSKTPKHRQHSTFPESGGVPSPVKPDAV</sequence>
<dbReference type="GO" id="GO:0005524">
    <property type="term" value="F:ATP binding"/>
    <property type="evidence" value="ECO:0007669"/>
    <property type="project" value="UniProtKB-KW"/>
</dbReference>
<dbReference type="InterPro" id="IPR037446">
    <property type="entry name" value="His_Pase_VIP1"/>
</dbReference>
<evidence type="ECO:0000256" key="10">
    <source>
        <dbReference type="ARBA" id="ARBA00034629"/>
    </source>
</evidence>
<feature type="compositionally biased region" description="Polar residues" evidence="12">
    <location>
        <begin position="500"/>
        <end position="516"/>
    </location>
</feature>
<keyword evidence="7 11" id="KW-0418">Kinase</keyword>
<dbReference type="SUPFAM" id="SSF53254">
    <property type="entry name" value="Phosphoglycerate mutase-like"/>
    <property type="match status" value="1"/>
</dbReference>
<dbReference type="GO" id="GO:0006020">
    <property type="term" value="P:inositol metabolic process"/>
    <property type="evidence" value="ECO:0007669"/>
    <property type="project" value="TreeGrafter"/>
</dbReference>
<feature type="region of interest" description="Disordered" evidence="12">
    <location>
        <begin position="1168"/>
        <end position="1192"/>
    </location>
</feature>
<name>A0A7S4GK18_9EUGL</name>
<dbReference type="CDD" id="cd07061">
    <property type="entry name" value="HP_HAP_like"/>
    <property type="match status" value="1"/>
</dbReference>
<keyword evidence="8 11" id="KW-0067">ATP-binding</keyword>
<feature type="region of interest" description="Disordered" evidence="12">
    <location>
        <begin position="779"/>
        <end position="804"/>
    </location>
</feature>
<comment type="catalytic activity">
    <reaction evidence="9">
        <text>5-diphospho-1D-myo-inositol 1,2,3,4,6-pentakisphosphate + ATP + H(+) = 1,5-bis(diphospho)-1D-myo-inositol 2,3,4,6-tetrakisphosphate + ADP</text>
        <dbReference type="Rhea" id="RHEA:10276"/>
        <dbReference type="ChEBI" id="CHEBI:15378"/>
        <dbReference type="ChEBI" id="CHEBI:30616"/>
        <dbReference type="ChEBI" id="CHEBI:58628"/>
        <dbReference type="ChEBI" id="CHEBI:77983"/>
        <dbReference type="ChEBI" id="CHEBI:456216"/>
        <dbReference type="EC" id="2.7.4.24"/>
    </reaction>
    <physiologicalReaction direction="left-to-right" evidence="9">
        <dbReference type="Rhea" id="RHEA:10277"/>
    </physiologicalReaction>
</comment>
<dbReference type="Pfam" id="PF00328">
    <property type="entry name" value="His_Phos_2"/>
    <property type="match status" value="2"/>
</dbReference>
<evidence type="ECO:0000313" key="14">
    <source>
        <dbReference type="EMBL" id="CAE0839292.1"/>
    </source>
</evidence>
<evidence type="ECO:0000256" key="1">
    <source>
        <dbReference type="ARBA" id="ARBA00004514"/>
    </source>
</evidence>
<dbReference type="PROSITE" id="PS00616">
    <property type="entry name" value="HIS_ACID_PHOSPHAT_1"/>
    <property type="match status" value="1"/>
</dbReference>
<dbReference type="PANTHER" id="PTHR12750">
    <property type="entry name" value="DIPHOSPHOINOSITOL PENTAKISPHOSPHATE KINASE"/>
    <property type="match status" value="1"/>
</dbReference>
<feature type="domain" description="VIP1 N-terminal" evidence="13">
    <location>
        <begin position="1"/>
        <end position="83"/>
    </location>
</feature>
<feature type="region of interest" description="Disordered" evidence="12">
    <location>
        <begin position="675"/>
        <end position="720"/>
    </location>
</feature>
<accession>A0A7S4GK18</accession>
<dbReference type="EMBL" id="HBJA01147438">
    <property type="protein sequence ID" value="CAE0839292.1"/>
    <property type="molecule type" value="Transcribed_RNA"/>
</dbReference>
<keyword evidence="4" id="KW-0597">Phosphoprotein</keyword>
<dbReference type="InterPro" id="IPR040557">
    <property type="entry name" value="VIP1_N"/>
</dbReference>
<dbReference type="EC" id="2.7.4.24" evidence="11"/>
<evidence type="ECO:0000256" key="2">
    <source>
        <dbReference type="ARBA" id="ARBA00005609"/>
    </source>
</evidence>
<evidence type="ECO:0000256" key="7">
    <source>
        <dbReference type="ARBA" id="ARBA00022777"/>
    </source>
</evidence>
<dbReference type="AlphaFoldDB" id="A0A7S4GK18"/>
<comment type="catalytic activity">
    <reaction evidence="10">
        <text>1D-myo-inositol hexakisphosphate + ATP = 1-diphospho-1D-myo-inositol 2,3,4,5,6-pentakisphosphate + ADP</text>
        <dbReference type="Rhea" id="RHEA:37459"/>
        <dbReference type="ChEBI" id="CHEBI:30616"/>
        <dbReference type="ChEBI" id="CHEBI:58130"/>
        <dbReference type="ChEBI" id="CHEBI:74946"/>
        <dbReference type="ChEBI" id="CHEBI:456216"/>
        <dbReference type="EC" id="2.7.4.24"/>
    </reaction>
    <physiologicalReaction direction="left-to-right" evidence="10">
        <dbReference type="Rhea" id="RHEA:37460"/>
    </physiologicalReaction>
</comment>
<keyword evidence="3 11" id="KW-0963">Cytoplasm</keyword>
<dbReference type="GO" id="GO:0000828">
    <property type="term" value="F:inositol hexakisphosphate kinase activity"/>
    <property type="evidence" value="ECO:0007669"/>
    <property type="project" value="TreeGrafter"/>
</dbReference>
<evidence type="ECO:0000256" key="9">
    <source>
        <dbReference type="ARBA" id="ARBA00033696"/>
    </source>
</evidence>
<comment type="function">
    <text evidence="11">Bifunctional inositol kinase that acts in concert with the IP6K kinases to synthesize the diphosphate group-containing inositol pyrophosphates diphosphoinositol pentakisphosphate, PP-InsP5, and bis-diphosphoinositol tetrakisphosphate, (PP)2-InsP4. PP-InsP5 and (PP)2-InsP4, also respectively called InsP7 and InsP8, may regulate a variety of cellular processes, including apoptosis, vesicle trafficking, cytoskeletal dynamics, and exocytosis. Phosphorylates inositol hexakisphosphate (InsP6).</text>
</comment>
<evidence type="ECO:0000259" key="13">
    <source>
        <dbReference type="Pfam" id="PF18086"/>
    </source>
</evidence>